<evidence type="ECO:0000313" key="2">
    <source>
        <dbReference type="EMBL" id="KAK7740785.1"/>
    </source>
</evidence>
<gene>
    <name evidence="2" type="ORF">SLS53_005253</name>
</gene>
<organism evidence="2 3">
    <name type="scientific">Cytospora paraplurivora</name>
    <dbReference type="NCBI Taxonomy" id="2898453"/>
    <lineage>
        <taxon>Eukaryota</taxon>
        <taxon>Fungi</taxon>
        <taxon>Dikarya</taxon>
        <taxon>Ascomycota</taxon>
        <taxon>Pezizomycotina</taxon>
        <taxon>Sordariomycetes</taxon>
        <taxon>Sordariomycetidae</taxon>
        <taxon>Diaporthales</taxon>
        <taxon>Cytosporaceae</taxon>
        <taxon>Cytospora</taxon>
    </lineage>
</organism>
<name>A0AAN9YGP6_9PEZI</name>
<feature type="region of interest" description="Disordered" evidence="1">
    <location>
        <begin position="1"/>
        <end position="23"/>
    </location>
</feature>
<dbReference type="EMBL" id="JAJSPL020000019">
    <property type="protein sequence ID" value="KAK7740785.1"/>
    <property type="molecule type" value="Genomic_DNA"/>
</dbReference>
<protein>
    <submittedName>
        <fullName evidence="2">Uncharacterized protein</fullName>
    </submittedName>
</protein>
<dbReference type="Proteomes" id="UP001320245">
    <property type="component" value="Unassembled WGS sequence"/>
</dbReference>
<sequence>MADLPRQRVPDYCSPKQPDETEDDYFVRWKAHRDAWRQQFLDDYYRPKETRLPSPNSEEDPDEDEVLGMVRYIEQCIRLENGRPVPGDLPNRVDSPPVVYPPGKSLSEISEYEPGPNSPIPRFRPEDEEYFDWPGFRESLLGSQPDSQHSPPPMRKRSRSPAEDGSLEQPAKRRRTDLSPEIPPAGPSTSGHKRKRVQDESLDEPEVGREQAQAGPKKRKTGTYNRPSLASLTSGSKRKREAGPDEAQGYEVQASQPVGAKRRRVETIPDEAAGRSDRNRITRAARQKAAVTSSPRITRARRRLLSGQDAQLFQLGQRGQVDLQGQAHDIQERAAEAAAVSSRHRRSSATTKTRPKARNTTSPVAKTRATPNTSTKPTVSVKPRLGPTPTPR</sequence>
<dbReference type="AlphaFoldDB" id="A0AAN9YGP6"/>
<evidence type="ECO:0000256" key="1">
    <source>
        <dbReference type="SAM" id="MobiDB-lite"/>
    </source>
</evidence>
<feature type="compositionally biased region" description="Basic residues" evidence="1">
    <location>
        <begin position="342"/>
        <end position="357"/>
    </location>
</feature>
<feature type="compositionally biased region" description="Polar residues" evidence="1">
    <location>
        <begin position="358"/>
        <end position="378"/>
    </location>
</feature>
<feature type="compositionally biased region" description="Polar residues" evidence="1">
    <location>
        <begin position="222"/>
        <end position="235"/>
    </location>
</feature>
<evidence type="ECO:0000313" key="3">
    <source>
        <dbReference type="Proteomes" id="UP001320245"/>
    </source>
</evidence>
<proteinExistence type="predicted"/>
<comment type="caution">
    <text evidence="2">The sequence shown here is derived from an EMBL/GenBank/DDBJ whole genome shotgun (WGS) entry which is preliminary data.</text>
</comment>
<feature type="region of interest" description="Disordered" evidence="1">
    <location>
        <begin position="80"/>
        <end position="299"/>
    </location>
</feature>
<feature type="region of interest" description="Disordered" evidence="1">
    <location>
        <begin position="332"/>
        <end position="392"/>
    </location>
</feature>
<keyword evidence="3" id="KW-1185">Reference proteome</keyword>
<accession>A0AAN9YGP6</accession>
<reference evidence="2 3" key="1">
    <citation type="journal article" date="2023" name="PLoS ONE">
        <title>Cytospora paraplurivora sp. nov. isolated from orchards with fruit tree decline syndrome in Ontario, Canada.</title>
        <authorList>
            <person name="Ilyukhin E."/>
            <person name="Nguyen H.D.T."/>
            <person name="Castle A.J."/>
            <person name="Ellouze W."/>
        </authorList>
    </citation>
    <scope>NUCLEOTIDE SEQUENCE [LARGE SCALE GENOMIC DNA]</scope>
    <source>
        <strain evidence="2 3">FDS-564</strain>
    </source>
</reference>